<dbReference type="InterPro" id="IPR014717">
    <property type="entry name" value="Transl_elong_EF1B/ribsomal_bS6"/>
</dbReference>
<dbReference type="HOGENOM" id="CLU_113441_2_0_5"/>
<dbReference type="HAMAP" id="MF_00360">
    <property type="entry name" value="Ribosomal_bS6"/>
    <property type="match status" value="1"/>
</dbReference>
<dbReference type="eggNOG" id="COG0360">
    <property type="taxonomic scope" value="Bacteria"/>
</dbReference>
<reference evidence="8 9" key="1">
    <citation type="submission" date="2012-02" db="EMBL/GenBank/DDBJ databases">
        <title>Shotgun genome sequence of Phaeospirillum photometricum DSM 122.</title>
        <authorList>
            <person name="Duquesne K."/>
            <person name="Sturgis J."/>
        </authorList>
    </citation>
    <scope>NUCLEOTIDE SEQUENCE [LARGE SCALE GENOMIC DNA]</scope>
    <source>
        <strain evidence="9">DSM122</strain>
    </source>
</reference>
<keyword evidence="2 6" id="KW-0689">Ribosomal protein</keyword>
<dbReference type="CDD" id="cd00473">
    <property type="entry name" value="bS6"/>
    <property type="match status" value="1"/>
</dbReference>
<dbReference type="Proteomes" id="UP000033220">
    <property type="component" value="Chromosome DSM 122"/>
</dbReference>
<evidence type="ECO:0000256" key="6">
    <source>
        <dbReference type="HAMAP-Rule" id="MF_00360"/>
    </source>
</evidence>
<dbReference type="PANTHER" id="PTHR21011">
    <property type="entry name" value="MITOCHONDRIAL 28S RIBOSOMAL PROTEIN S6"/>
    <property type="match status" value="1"/>
</dbReference>
<dbReference type="Pfam" id="PF01250">
    <property type="entry name" value="Ribosomal_S6"/>
    <property type="match status" value="1"/>
</dbReference>
<dbReference type="PATRIC" id="fig|1150469.3.peg.1612"/>
<proteinExistence type="inferred from homology"/>
<dbReference type="InterPro" id="IPR020814">
    <property type="entry name" value="Ribosomal_S6_plastid/chlpt"/>
</dbReference>
<keyword evidence="6" id="KW-0699">rRNA-binding</keyword>
<comment type="function">
    <text evidence="4 6">Binds together with bS18 to 16S ribosomal RNA.</text>
</comment>
<evidence type="ECO:0000256" key="5">
    <source>
        <dbReference type="ARBA" id="ARBA00035294"/>
    </source>
</evidence>
<evidence type="ECO:0000313" key="8">
    <source>
        <dbReference type="EMBL" id="CCG08057.1"/>
    </source>
</evidence>
<evidence type="ECO:0000256" key="3">
    <source>
        <dbReference type="ARBA" id="ARBA00023274"/>
    </source>
</evidence>
<sequence length="192" mass="22427">MRASRNPCRIPTPEVRLCPFVVKPRQEEKRKAKRDHRMAFYECVLIARQDIATTQVDTLGDDLTTIVTEGGGSVLKREYWGLRALNFRIKKNRKGHYAFFNIDAPAPAVHELERRLRLNEDVIRHMVVRVEALEEAPSAMMQKNDRPERPGRRGERFGDRPERGERGDRGDRFPRGDRPERSERRPQREGAE</sequence>
<dbReference type="PANTHER" id="PTHR21011:SF1">
    <property type="entry name" value="SMALL RIBOSOMAL SUBUNIT PROTEIN BS6M"/>
    <property type="match status" value="1"/>
</dbReference>
<evidence type="ECO:0000313" key="9">
    <source>
        <dbReference type="Proteomes" id="UP000033220"/>
    </source>
</evidence>
<evidence type="ECO:0000256" key="7">
    <source>
        <dbReference type="SAM" id="MobiDB-lite"/>
    </source>
</evidence>
<evidence type="ECO:0000256" key="4">
    <source>
        <dbReference type="ARBA" id="ARBA00035104"/>
    </source>
</evidence>
<keyword evidence="9" id="KW-1185">Reference proteome</keyword>
<dbReference type="GO" id="GO:0070181">
    <property type="term" value="F:small ribosomal subunit rRNA binding"/>
    <property type="evidence" value="ECO:0007669"/>
    <property type="project" value="TreeGrafter"/>
</dbReference>
<dbReference type="InterPro" id="IPR000529">
    <property type="entry name" value="Ribosomal_bS6"/>
</dbReference>
<comment type="similarity">
    <text evidence="1 6">Belongs to the bacterial ribosomal protein bS6 family.</text>
</comment>
<dbReference type="NCBIfam" id="TIGR00166">
    <property type="entry name" value="S6"/>
    <property type="match status" value="1"/>
</dbReference>
<feature type="region of interest" description="Disordered" evidence="7">
    <location>
        <begin position="138"/>
        <end position="192"/>
    </location>
</feature>
<protein>
    <recommendedName>
        <fullName evidence="5 6">Small ribosomal subunit protein bS6</fullName>
    </recommendedName>
</protein>
<name>H6SJ92_PARPM</name>
<organism evidence="8 9">
    <name type="scientific">Pararhodospirillum photometricum DSM 122</name>
    <dbReference type="NCBI Taxonomy" id="1150469"/>
    <lineage>
        <taxon>Bacteria</taxon>
        <taxon>Pseudomonadati</taxon>
        <taxon>Pseudomonadota</taxon>
        <taxon>Alphaproteobacteria</taxon>
        <taxon>Rhodospirillales</taxon>
        <taxon>Rhodospirillaceae</taxon>
        <taxon>Pararhodospirillum</taxon>
    </lineage>
</organism>
<dbReference type="KEGG" id="rpm:RSPPHO_01431"/>
<dbReference type="InterPro" id="IPR035980">
    <property type="entry name" value="Ribosomal_bS6_sf"/>
</dbReference>
<feature type="compositionally biased region" description="Basic and acidic residues" evidence="7">
    <location>
        <begin position="143"/>
        <end position="192"/>
    </location>
</feature>
<dbReference type="AlphaFoldDB" id="H6SJ92"/>
<dbReference type="EMBL" id="HE663493">
    <property type="protein sequence ID" value="CCG08057.1"/>
    <property type="molecule type" value="Genomic_DNA"/>
</dbReference>
<keyword evidence="6" id="KW-0694">RNA-binding</keyword>
<dbReference type="STRING" id="1150469.RSPPHO_01431"/>
<dbReference type="GO" id="GO:0022627">
    <property type="term" value="C:cytosolic small ribosomal subunit"/>
    <property type="evidence" value="ECO:0007669"/>
    <property type="project" value="TreeGrafter"/>
</dbReference>
<keyword evidence="3 6" id="KW-0687">Ribonucleoprotein</keyword>
<evidence type="ECO:0000256" key="1">
    <source>
        <dbReference type="ARBA" id="ARBA00009512"/>
    </source>
</evidence>
<dbReference type="SUPFAM" id="SSF54995">
    <property type="entry name" value="Ribosomal protein S6"/>
    <property type="match status" value="1"/>
</dbReference>
<dbReference type="Gene3D" id="3.30.70.60">
    <property type="match status" value="1"/>
</dbReference>
<gene>
    <name evidence="6 8" type="primary">rpsF</name>
    <name evidence="8" type="ORF">RSPPHO_01431</name>
</gene>
<dbReference type="GO" id="GO:0003735">
    <property type="term" value="F:structural constituent of ribosome"/>
    <property type="evidence" value="ECO:0007669"/>
    <property type="project" value="InterPro"/>
</dbReference>
<evidence type="ECO:0000256" key="2">
    <source>
        <dbReference type="ARBA" id="ARBA00022980"/>
    </source>
</evidence>
<dbReference type="GO" id="GO:0006412">
    <property type="term" value="P:translation"/>
    <property type="evidence" value="ECO:0007669"/>
    <property type="project" value="UniProtKB-UniRule"/>
</dbReference>
<accession>H6SJ92</accession>